<protein>
    <recommendedName>
        <fullName evidence="3">DUF3363 domain-containing protein</fullName>
    </recommendedName>
</protein>
<gene>
    <name evidence="1" type="ORF">NTG6680_0475</name>
</gene>
<name>A0ABM8YW87_9PROT</name>
<dbReference type="Proteomes" id="UP000839052">
    <property type="component" value="Chromosome"/>
</dbReference>
<evidence type="ECO:0008006" key="3">
    <source>
        <dbReference type="Google" id="ProtNLM"/>
    </source>
</evidence>
<keyword evidence="2" id="KW-1185">Reference proteome</keyword>
<organism evidence="1 2">
    <name type="scientific">Candidatus Nitrotoga arctica</name>
    <dbReference type="NCBI Taxonomy" id="453162"/>
    <lineage>
        <taxon>Bacteria</taxon>
        <taxon>Pseudomonadati</taxon>
        <taxon>Pseudomonadota</taxon>
        <taxon>Betaproteobacteria</taxon>
        <taxon>Nitrosomonadales</taxon>
        <taxon>Gallionellaceae</taxon>
        <taxon>Candidatus Nitrotoga</taxon>
    </lineage>
</organism>
<sequence>MELAGRIDANHWRLSPSMQKTLTTMGERGDILRTMHKALRGEQRELVLETAPATPVFGRIAAKGLADKLNDRGYLVIGGIDGRAHYVRLPVGADLTALPLGGMVEVKPAGRERAVDRNIAGIACEGLYRSIDHIAQLRQESVADPQTAVDAHVRRLEALRRSGAVERMADGVWRILPDFLSRTQAHDAQRVAGGTIELRSHLSIEQQVRAQGATWLDHQMVGDARELSPRGFGVQVRDALQDRIGFLVEQGLAERRGPRVVLVRNLLSTLRDRELASVGKVIQHQTGLVHRPLRDGERANGIYRRSVQLASGRFSMLDDGMGFSLVPWRSVVEQRLGQQVSAIVRGSSVTWQLGRQHGR</sequence>
<accession>A0ABM8YW87</accession>
<dbReference type="InterPro" id="IPR021795">
    <property type="entry name" value="DUF3363"/>
</dbReference>
<dbReference type="Pfam" id="PF11843">
    <property type="entry name" value="DUF3363"/>
    <property type="match status" value="1"/>
</dbReference>
<dbReference type="EMBL" id="OU912926">
    <property type="protein sequence ID" value="CAG9931728.1"/>
    <property type="molecule type" value="Genomic_DNA"/>
</dbReference>
<proteinExistence type="predicted"/>
<evidence type="ECO:0000313" key="1">
    <source>
        <dbReference type="EMBL" id="CAG9931728.1"/>
    </source>
</evidence>
<evidence type="ECO:0000313" key="2">
    <source>
        <dbReference type="Proteomes" id="UP000839052"/>
    </source>
</evidence>
<reference evidence="1 2" key="1">
    <citation type="submission" date="2021-10" db="EMBL/GenBank/DDBJ databases">
        <authorList>
            <person name="Koch H."/>
        </authorList>
    </citation>
    <scope>NUCLEOTIDE SEQUENCE [LARGE SCALE GENOMIC DNA]</scope>
    <source>
        <strain evidence="1">6680</strain>
    </source>
</reference>